<dbReference type="Proteomes" id="UP000285190">
    <property type="component" value="Unassembled WGS sequence"/>
</dbReference>
<dbReference type="InterPro" id="IPR021747">
    <property type="entry name" value="DUF3313"/>
</dbReference>
<dbReference type="AlphaFoldDB" id="A0A418X575"/>
<proteinExistence type="predicted"/>
<keyword evidence="2" id="KW-1185">Reference proteome</keyword>
<dbReference type="EMBL" id="QYUN01000002">
    <property type="protein sequence ID" value="RJG07569.1"/>
    <property type="molecule type" value="Genomic_DNA"/>
</dbReference>
<evidence type="ECO:0000313" key="1">
    <source>
        <dbReference type="EMBL" id="RJG07569.1"/>
    </source>
</evidence>
<dbReference type="RefSeq" id="WP_119741149.1">
    <property type="nucleotide sequence ID" value="NZ_QYUN01000002.1"/>
</dbReference>
<evidence type="ECO:0000313" key="2">
    <source>
        <dbReference type="Proteomes" id="UP000285190"/>
    </source>
</evidence>
<accession>A0A418X575</accession>
<dbReference type="PROSITE" id="PS51257">
    <property type="entry name" value="PROKAR_LIPOPROTEIN"/>
    <property type="match status" value="1"/>
</dbReference>
<comment type="caution">
    <text evidence="1">The sequence shown here is derived from an EMBL/GenBank/DDBJ whole genome shotgun (WGS) entry which is preliminary data.</text>
</comment>
<sequence length="227" mass="25007">MKMRSGLILVTLALATGCHSPMMNSVRNEAVPSNSGFLGDYSQLKPDPKREGALVYADRSVDFRQYSKLMFDPVQIIVTPSADQSRVPSEAIARMTADLMTSFQKALHPKYQIVTTAGPDVLRIRTAITGVQAVRPDRNVTDLIPIKAAFNLGREVTGTAPRVEEMTAEIELLDPQGKRVAAATANRKGDKTLPQGQQITWQDLTAITEYWGEGLRQGLDRLRGDMH</sequence>
<organism evidence="1 2">
    <name type="scientific">Noviherbaspirillum cavernae</name>
    <dbReference type="NCBI Taxonomy" id="2320862"/>
    <lineage>
        <taxon>Bacteria</taxon>
        <taxon>Pseudomonadati</taxon>
        <taxon>Pseudomonadota</taxon>
        <taxon>Betaproteobacteria</taxon>
        <taxon>Burkholderiales</taxon>
        <taxon>Oxalobacteraceae</taxon>
        <taxon>Noviherbaspirillum</taxon>
    </lineage>
</organism>
<name>A0A418X575_9BURK</name>
<protein>
    <submittedName>
        <fullName evidence="1">DUF3313 domain-containing protein</fullName>
    </submittedName>
</protein>
<dbReference type="Pfam" id="PF11769">
    <property type="entry name" value="DUF3313"/>
    <property type="match status" value="1"/>
</dbReference>
<reference evidence="1 2" key="1">
    <citation type="submission" date="2018-09" db="EMBL/GenBank/DDBJ databases">
        <authorList>
            <person name="Zhu H."/>
        </authorList>
    </citation>
    <scope>NUCLEOTIDE SEQUENCE [LARGE SCALE GENOMIC DNA]</scope>
    <source>
        <strain evidence="1 2">K2R10-39</strain>
    </source>
</reference>
<gene>
    <name evidence="1" type="ORF">D3870_17625</name>
</gene>